<keyword evidence="2" id="KW-0732">Signal</keyword>
<feature type="region of interest" description="Disordered" evidence="1">
    <location>
        <begin position="31"/>
        <end position="241"/>
    </location>
</feature>
<evidence type="ECO:0000256" key="2">
    <source>
        <dbReference type="SAM" id="SignalP"/>
    </source>
</evidence>
<feature type="compositionally biased region" description="Basic and acidic residues" evidence="1">
    <location>
        <begin position="140"/>
        <end position="151"/>
    </location>
</feature>
<evidence type="ECO:0008006" key="5">
    <source>
        <dbReference type="Google" id="ProtNLM"/>
    </source>
</evidence>
<keyword evidence="4" id="KW-1185">Reference proteome</keyword>
<feature type="compositionally biased region" description="Basic and acidic residues" evidence="1">
    <location>
        <begin position="164"/>
        <end position="174"/>
    </location>
</feature>
<name>A0A7M5WZD2_9CNID</name>
<dbReference type="RefSeq" id="XP_066919212.1">
    <property type="nucleotide sequence ID" value="XM_067063111.1"/>
</dbReference>
<dbReference type="AlphaFoldDB" id="A0A7M5WZD2"/>
<feature type="chain" id="PRO_5029476250" description="Cnidarian restricted protein" evidence="2">
    <location>
        <begin position="19"/>
        <end position="241"/>
    </location>
</feature>
<dbReference type="Proteomes" id="UP000594262">
    <property type="component" value="Unplaced"/>
</dbReference>
<evidence type="ECO:0000313" key="4">
    <source>
        <dbReference type="Proteomes" id="UP000594262"/>
    </source>
</evidence>
<protein>
    <recommendedName>
        <fullName evidence="5">Cnidarian restricted protein</fullName>
    </recommendedName>
</protein>
<feature type="compositionally biased region" description="Low complexity" evidence="1">
    <location>
        <begin position="176"/>
        <end position="185"/>
    </location>
</feature>
<dbReference type="EnsemblMetazoa" id="CLYHEMT015281.1">
    <property type="protein sequence ID" value="CLYHEMP015281.1"/>
    <property type="gene ID" value="CLYHEMG015281"/>
</dbReference>
<reference evidence="3" key="1">
    <citation type="submission" date="2021-01" db="UniProtKB">
        <authorList>
            <consortium name="EnsemblMetazoa"/>
        </authorList>
    </citation>
    <scope>IDENTIFICATION</scope>
</reference>
<evidence type="ECO:0000256" key="1">
    <source>
        <dbReference type="SAM" id="MobiDB-lite"/>
    </source>
</evidence>
<feature type="signal peptide" evidence="2">
    <location>
        <begin position="1"/>
        <end position="18"/>
    </location>
</feature>
<sequence length="241" mass="27951">MKHLQTLLLLIACSPVYTTTDQQKQPHVEFDEELEDYPPHDPIMQPFDEHYEDEIKFEEERVKSQHHSTKPKQDSEEEPIQSYGAVEEDTDQDKTFRFPDYPDSEDDDHEPVYQPEDPGEIPYSQSDEKILKQESNTNVKKNEDEKRKDQKEEEEEIQTYGEPNKVEEGVEEHSNQQQQQQQQTQHDVYDAEDDHEPVYQPEDPGELGNDVGNIGVNGIGDGGDTTVVNDDDVEIEVHDEL</sequence>
<evidence type="ECO:0000313" key="3">
    <source>
        <dbReference type="EnsemblMetazoa" id="CLYHEMP015281.1"/>
    </source>
</evidence>
<proteinExistence type="predicted"/>
<accession>A0A7M5WZD2</accession>
<dbReference type="GeneID" id="136806521"/>
<organism evidence="3 4">
    <name type="scientific">Clytia hemisphaerica</name>
    <dbReference type="NCBI Taxonomy" id="252671"/>
    <lineage>
        <taxon>Eukaryota</taxon>
        <taxon>Metazoa</taxon>
        <taxon>Cnidaria</taxon>
        <taxon>Hydrozoa</taxon>
        <taxon>Hydroidolina</taxon>
        <taxon>Leptothecata</taxon>
        <taxon>Obeliida</taxon>
        <taxon>Clytiidae</taxon>
        <taxon>Clytia</taxon>
    </lineage>
</organism>